<feature type="compositionally biased region" description="Basic and acidic residues" evidence="1">
    <location>
        <begin position="134"/>
        <end position="165"/>
    </location>
</feature>
<feature type="compositionally biased region" description="Basic and acidic residues" evidence="1">
    <location>
        <begin position="600"/>
        <end position="613"/>
    </location>
</feature>
<dbReference type="Proteomes" id="UP001054902">
    <property type="component" value="Unassembled WGS sequence"/>
</dbReference>
<feature type="region of interest" description="Disordered" evidence="1">
    <location>
        <begin position="576"/>
        <end position="684"/>
    </location>
</feature>
<dbReference type="EMBL" id="BLLK01000032">
    <property type="protein sequence ID" value="GFH49161.1"/>
    <property type="molecule type" value="Genomic_DNA"/>
</dbReference>
<keyword evidence="3" id="KW-1185">Reference proteome</keyword>
<evidence type="ECO:0000256" key="1">
    <source>
        <dbReference type="SAM" id="MobiDB-lite"/>
    </source>
</evidence>
<feature type="region of interest" description="Disordered" evidence="1">
    <location>
        <begin position="134"/>
        <end position="168"/>
    </location>
</feature>
<comment type="caution">
    <text evidence="2">The sequence shown here is derived from an EMBL/GenBank/DDBJ whole genome shotgun (WGS) entry which is preliminary data.</text>
</comment>
<feature type="region of interest" description="Disordered" evidence="1">
    <location>
        <begin position="509"/>
        <end position="549"/>
    </location>
</feature>
<reference evidence="2 3" key="1">
    <citation type="journal article" date="2021" name="Sci. Rep.">
        <title>The genome of the diatom Chaetoceros tenuissimus carries an ancient integrated fragment of an extant virus.</title>
        <authorList>
            <person name="Hongo Y."/>
            <person name="Kimura K."/>
            <person name="Takaki Y."/>
            <person name="Yoshida Y."/>
            <person name="Baba S."/>
            <person name="Kobayashi G."/>
            <person name="Nagasaki K."/>
            <person name="Hano T."/>
            <person name="Tomaru Y."/>
        </authorList>
    </citation>
    <scope>NUCLEOTIDE SEQUENCE [LARGE SCALE GENOMIC DNA]</scope>
    <source>
        <strain evidence="2 3">NIES-3715</strain>
    </source>
</reference>
<protein>
    <submittedName>
        <fullName evidence="2">Uncharacterized protein</fullName>
    </submittedName>
</protein>
<evidence type="ECO:0000313" key="3">
    <source>
        <dbReference type="Proteomes" id="UP001054902"/>
    </source>
</evidence>
<name>A0AAD3CQA2_9STRA</name>
<sequence length="729" mass="82217">MSAFHSTTGTGGDYSDLEEILNIQRQGRRLSGMQMRSIDQYLKRRYSNMTGGADTQQQQQQQLLNAQKMMMSEGDMNMNTMQAMSNAMDLSSYLGPSMMNNPYDQQPQQQMNFSNYGNDASANWNNANFMKKDAVSENSEAKSDTKEKAANSHNMKDTMKSRDDSLSNVNNMTSMYEQEMGRQMGRRTSMDMYNTLMQDMGYKYNQFNEQPEKRSVMPKRNSLDLLGDAANLVSKSETMNQSASSSGMNDAYGMSGLPRDPSARKSSMDMLGLGFSDRRASLDFLGNLAQGNSSATAARRSSVDFLGGGFSSTANRRTSLDFLMSGDPTLGRRNSLTGFSNSANKRTSLDFLMSGDATLGRRNSLTQILASEFANPARRGSIPHDTLGNHIDPYQENIFDDPGQIARSSYGFPPSAATGSDLLTLQLLQQQNAEEEHALNNVEDYIRLQKLQSNLRRQSLNDMYDEYAIMKNLNNGMNPGKQPPINPLDAEDFRLYQQRQEEKYMNMMGQMNNPEPKVEVDDKKLTSKRKRKEPEPDPEVLDMNDPPPFTLKRIDNFEDLLNKSIQTQKDIQAWDKKMGLKRSHSATMTKSTRTRKNLKKLMEKHREIIREVGEQPFIPENDDDTSSSDSSDKENTEESTDENEAVQGERSASENVSAVEEKENTEGSNEESTDDSEDQMKVNQVSDVNALFKTQEISGGVNEPIMKRQKLEQGNEHQYLPISEKYQSH</sequence>
<evidence type="ECO:0000313" key="2">
    <source>
        <dbReference type="EMBL" id="GFH49161.1"/>
    </source>
</evidence>
<dbReference type="AlphaFoldDB" id="A0AAD3CQA2"/>
<organism evidence="2 3">
    <name type="scientific">Chaetoceros tenuissimus</name>
    <dbReference type="NCBI Taxonomy" id="426638"/>
    <lineage>
        <taxon>Eukaryota</taxon>
        <taxon>Sar</taxon>
        <taxon>Stramenopiles</taxon>
        <taxon>Ochrophyta</taxon>
        <taxon>Bacillariophyta</taxon>
        <taxon>Coscinodiscophyceae</taxon>
        <taxon>Chaetocerotophycidae</taxon>
        <taxon>Chaetocerotales</taxon>
        <taxon>Chaetocerotaceae</taxon>
        <taxon>Chaetoceros</taxon>
    </lineage>
</organism>
<feature type="compositionally biased region" description="Basic and acidic residues" evidence="1">
    <location>
        <begin position="516"/>
        <end position="525"/>
    </location>
</feature>
<feature type="compositionally biased region" description="Acidic residues" evidence="1">
    <location>
        <begin position="668"/>
        <end position="677"/>
    </location>
</feature>
<feature type="region of interest" description="Disordered" evidence="1">
    <location>
        <begin position="708"/>
        <end position="729"/>
    </location>
</feature>
<proteinExistence type="predicted"/>
<accession>A0AAD3CQA2</accession>
<gene>
    <name evidence="2" type="ORF">CTEN210_05637</name>
</gene>